<evidence type="ECO:0000313" key="2">
    <source>
        <dbReference type="EMBL" id="ERN10819.1"/>
    </source>
</evidence>
<dbReference type="HOGENOM" id="CLU_2295463_0_0_1"/>
<dbReference type="Gramene" id="ERN10819">
    <property type="protein sequence ID" value="ERN10819"/>
    <property type="gene ID" value="AMTR_s00027p00235280"/>
</dbReference>
<feature type="chain" id="PRO_5004808448" description="Secreted protein" evidence="1">
    <location>
        <begin position="18"/>
        <end position="101"/>
    </location>
</feature>
<protein>
    <recommendedName>
        <fullName evidence="4">Secreted protein</fullName>
    </recommendedName>
</protein>
<dbReference type="Proteomes" id="UP000017836">
    <property type="component" value="Unassembled WGS sequence"/>
</dbReference>
<keyword evidence="3" id="KW-1185">Reference proteome</keyword>
<accession>W1PSJ5</accession>
<dbReference type="EMBL" id="KI392798">
    <property type="protein sequence ID" value="ERN10819.1"/>
    <property type="molecule type" value="Genomic_DNA"/>
</dbReference>
<gene>
    <name evidence="2" type="ORF">AMTR_s00027p00235280</name>
</gene>
<name>W1PSJ5_AMBTC</name>
<feature type="signal peptide" evidence="1">
    <location>
        <begin position="1"/>
        <end position="17"/>
    </location>
</feature>
<sequence length="101" mass="11198">MSHVVIFFPSCPLWSLSVNLVWQWPDRMDRLGHEIYSRAGPWSRIMIGARLKLGTGLGPGHVPPTRPGEVKTRCNRTDADRIKFRASASAPSARSRAMGLG</sequence>
<reference evidence="3" key="1">
    <citation type="journal article" date="2013" name="Science">
        <title>The Amborella genome and the evolution of flowering plants.</title>
        <authorList>
            <consortium name="Amborella Genome Project"/>
        </authorList>
    </citation>
    <scope>NUCLEOTIDE SEQUENCE [LARGE SCALE GENOMIC DNA]</scope>
</reference>
<dbReference type="AlphaFoldDB" id="W1PSJ5"/>
<evidence type="ECO:0008006" key="4">
    <source>
        <dbReference type="Google" id="ProtNLM"/>
    </source>
</evidence>
<proteinExistence type="predicted"/>
<evidence type="ECO:0000256" key="1">
    <source>
        <dbReference type="SAM" id="SignalP"/>
    </source>
</evidence>
<evidence type="ECO:0000313" key="3">
    <source>
        <dbReference type="Proteomes" id="UP000017836"/>
    </source>
</evidence>
<organism evidence="2 3">
    <name type="scientific">Amborella trichopoda</name>
    <dbReference type="NCBI Taxonomy" id="13333"/>
    <lineage>
        <taxon>Eukaryota</taxon>
        <taxon>Viridiplantae</taxon>
        <taxon>Streptophyta</taxon>
        <taxon>Embryophyta</taxon>
        <taxon>Tracheophyta</taxon>
        <taxon>Spermatophyta</taxon>
        <taxon>Magnoliopsida</taxon>
        <taxon>Amborellales</taxon>
        <taxon>Amborellaceae</taxon>
        <taxon>Amborella</taxon>
    </lineage>
</organism>
<keyword evidence="1" id="KW-0732">Signal</keyword>